<reference evidence="4" key="1">
    <citation type="journal article" date="2018" name="Genome Res.">
        <title>The genomic architecture and molecular evolution of ant odorant receptors.</title>
        <authorList>
            <person name="McKenzie S.K."/>
            <person name="Kronauer D.J.C."/>
        </authorList>
    </citation>
    <scope>NUCLEOTIDE SEQUENCE [LARGE SCALE GENOMIC DNA]</scope>
    <source>
        <strain evidence="4">Clonal line C1</strain>
    </source>
</reference>
<evidence type="ECO:0000259" key="3">
    <source>
        <dbReference type="PROSITE" id="PS50240"/>
    </source>
</evidence>
<feature type="domain" description="Peptidase S1" evidence="3">
    <location>
        <begin position="131"/>
        <end position="365"/>
    </location>
</feature>
<dbReference type="InterPro" id="IPR009003">
    <property type="entry name" value="Peptidase_S1_PA"/>
</dbReference>
<dbReference type="PROSITE" id="PS50240">
    <property type="entry name" value="TRYPSIN_DOM"/>
    <property type="match status" value="1"/>
</dbReference>
<dbReference type="GO" id="GO:0004252">
    <property type="term" value="F:serine-type endopeptidase activity"/>
    <property type="evidence" value="ECO:0007669"/>
    <property type="project" value="InterPro"/>
</dbReference>
<dbReference type="Pfam" id="PF00089">
    <property type="entry name" value="Trypsin"/>
    <property type="match status" value="1"/>
</dbReference>
<dbReference type="SMART" id="SM00020">
    <property type="entry name" value="Tryp_SPc"/>
    <property type="match status" value="1"/>
</dbReference>
<dbReference type="InterPro" id="IPR001254">
    <property type="entry name" value="Trypsin_dom"/>
</dbReference>
<protein>
    <recommendedName>
        <fullName evidence="3">Peptidase S1 domain-containing protein</fullName>
    </recommendedName>
</protein>
<comment type="similarity">
    <text evidence="2">Belongs to the peptidase S1 family. CLIP subfamily.</text>
</comment>
<name>A0A3L8E371_OOCBI</name>
<dbReference type="SUPFAM" id="SSF50494">
    <property type="entry name" value="Trypsin-like serine proteases"/>
    <property type="match status" value="1"/>
</dbReference>
<keyword evidence="1" id="KW-1015">Disulfide bond</keyword>
<dbReference type="AlphaFoldDB" id="A0A3L8E371"/>
<dbReference type="EMBL" id="QOIP01000001">
    <property type="protein sequence ID" value="RLU27154.1"/>
    <property type="molecule type" value="Genomic_DNA"/>
</dbReference>
<dbReference type="InterPro" id="IPR051487">
    <property type="entry name" value="Ser/Thr_Proteases_Immune/Dev"/>
</dbReference>
<evidence type="ECO:0000256" key="2">
    <source>
        <dbReference type="ARBA" id="ARBA00024195"/>
    </source>
</evidence>
<organism evidence="4">
    <name type="scientific">Ooceraea biroi</name>
    <name type="common">Clonal raider ant</name>
    <name type="synonym">Cerapachys biroi</name>
    <dbReference type="NCBI Taxonomy" id="2015173"/>
    <lineage>
        <taxon>Eukaryota</taxon>
        <taxon>Metazoa</taxon>
        <taxon>Ecdysozoa</taxon>
        <taxon>Arthropoda</taxon>
        <taxon>Hexapoda</taxon>
        <taxon>Insecta</taxon>
        <taxon>Pterygota</taxon>
        <taxon>Neoptera</taxon>
        <taxon>Endopterygota</taxon>
        <taxon>Hymenoptera</taxon>
        <taxon>Apocrita</taxon>
        <taxon>Aculeata</taxon>
        <taxon>Formicoidea</taxon>
        <taxon>Formicidae</taxon>
        <taxon>Dorylinae</taxon>
        <taxon>Ooceraea</taxon>
    </lineage>
</organism>
<reference evidence="4" key="2">
    <citation type="submission" date="2018-07" db="EMBL/GenBank/DDBJ databases">
        <authorList>
            <person name="Mckenzie S.K."/>
            <person name="Kronauer D.J.C."/>
        </authorList>
    </citation>
    <scope>NUCLEOTIDE SEQUENCE</scope>
    <source>
        <strain evidence="4">Clonal line C1</strain>
    </source>
</reference>
<evidence type="ECO:0000256" key="1">
    <source>
        <dbReference type="ARBA" id="ARBA00023157"/>
    </source>
</evidence>
<comment type="caution">
    <text evidence="4">The sequence shown here is derived from an EMBL/GenBank/DDBJ whole genome shotgun (WGS) entry which is preliminary data.</text>
</comment>
<dbReference type="InterPro" id="IPR043504">
    <property type="entry name" value="Peptidase_S1_PA_chymotrypsin"/>
</dbReference>
<dbReference type="GO" id="GO:0006508">
    <property type="term" value="P:proteolysis"/>
    <property type="evidence" value="ECO:0007669"/>
    <property type="project" value="InterPro"/>
</dbReference>
<sequence length="372" mass="41014">MTISSGTHTNLEANVWKCVGCSVYAFLAWDAGDDIERVPLHGANQFRFRETSIALTAERKVMKLQDYAKYLLCLFVVNLSAIHCEGHVISSSIDDQIELRQERGVLDLLFGRFRTCGACLCGRPNRKAARLLGGENTESHEFPWLANIHVKSKLISGVLINDRYVMTAASQLIGTTAPDIKVSLGEYDRCTLDISSANFSVESVILHPEFNPEAGTHDLALIRLSRPTKFEKRISPICLPNPGSTYLGQVGTLVGWTASKPEDKADTRTCKPRKLGLPILGYNECVKSGIDPMNFNDDYGCIGIVGTNSLVCENDVGSSLQYRSYAGIYDLVGIIPGVNKCDNVPRSTVFTRVGPRLDWILQHTKDGCYCTK</sequence>
<dbReference type="Proteomes" id="UP000279307">
    <property type="component" value="Chromosome 1"/>
</dbReference>
<dbReference type="Gene3D" id="2.40.10.10">
    <property type="entry name" value="Trypsin-like serine proteases"/>
    <property type="match status" value="1"/>
</dbReference>
<accession>A0A3L8E371</accession>
<dbReference type="FunFam" id="2.40.10.10:FF:000068">
    <property type="entry name" value="transmembrane protease serine 2"/>
    <property type="match status" value="1"/>
</dbReference>
<evidence type="ECO:0000313" key="4">
    <source>
        <dbReference type="EMBL" id="RLU27154.1"/>
    </source>
</evidence>
<dbReference type="OrthoDB" id="546450at2759"/>
<proteinExistence type="inferred from homology"/>
<gene>
    <name evidence="4" type="ORF">DMN91_000953</name>
</gene>
<dbReference type="CDD" id="cd00190">
    <property type="entry name" value="Tryp_SPc"/>
    <property type="match status" value="1"/>
</dbReference>
<dbReference type="PANTHER" id="PTHR24256">
    <property type="entry name" value="TRYPTASE-RELATED"/>
    <property type="match status" value="1"/>
</dbReference>